<organism evidence="1 2">
    <name type="scientific">Pseudomonas brassicacearum</name>
    <dbReference type="NCBI Taxonomy" id="930166"/>
    <lineage>
        <taxon>Bacteria</taxon>
        <taxon>Pseudomonadati</taxon>
        <taxon>Pseudomonadota</taxon>
        <taxon>Gammaproteobacteria</taxon>
        <taxon>Pseudomonadales</taxon>
        <taxon>Pseudomonadaceae</taxon>
        <taxon>Pseudomonas</taxon>
    </lineage>
</organism>
<dbReference type="AlphaFoldDB" id="A0A423H2A1"/>
<gene>
    <name evidence="1" type="ORF">BK658_00825</name>
</gene>
<proteinExistence type="predicted"/>
<evidence type="ECO:0000313" key="1">
    <source>
        <dbReference type="EMBL" id="RON06357.1"/>
    </source>
</evidence>
<reference evidence="1 2" key="1">
    <citation type="submission" date="2016-10" db="EMBL/GenBank/DDBJ databases">
        <title>Comparative genome analysis of multiple Pseudomonas spp. focuses on biocontrol and plant growth promoting traits.</title>
        <authorList>
            <person name="Tao X.-Y."/>
            <person name="Taylor C.G."/>
        </authorList>
    </citation>
    <scope>NUCLEOTIDE SEQUENCE [LARGE SCALE GENOMIC DNA]</scope>
    <source>
        <strain evidence="1 2">37D10</strain>
    </source>
</reference>
<comment type="caution">
    <text evidence="1">The sequence shown here is derived from an EMBL/GenBank/DDBJ whole genome shotgun (WGS) entry which is preliminary data.</text>
</comment>
<dbReference type="EMBL" id="MOBI01000001">
    <property type="protein sequence ID" value="RON06357.1"/>
    <property type="molecule type" value="Genomic_DNA"/>
</dbReference>
<protein>
    <submittedName>
        <fullName evidence="1">Uncharacterized protein</fullName>
    </submittedName>
</protein>
<evidence type="ECO:0000313" key="2">
    <source>
        <dbReference type="Proteomes" id="UP000284684"/>
    </source>
</evidence>
<name>A0A423H2A1_9PSED</name>
<accession>A0A423H2A1</accession>
<dbReference type="Proteomes" id="UP000284684">
    <property type="component" value="Unassembled WGS sequence"/>
</dbReference>
<dbReference type="RefSeq" id="WP_123580300.1">
    <property type="nucleotide sequence ID" value="NZ_MOBI01000001.1"/>
</dbReference>
<sequence length="92" mass="10115">MITLETRLYAVAESCGLPLVFCEAENAEMAVQKVTGQRLSKALSASQGDWVVAPITPEQRPEIETLPPESVVPYLLKLPKVEGRTNYLTTII</sequence>